<keyword evidence="2" id="KW-1185">Reference proteome</keyword>
<dbReference type="Proteomes" id="UP000177515">
    <property type="component" value="Chromosome 2"/>
</dbReference>
<evidence type="ECO:0000313" key="1">
    <source>
        <dbReference type="EMBL" id="AOZ10337.1"/>
    </source>
</evidence>
<protein>
    <submittedName>
        <fullName evidence="1">Uncharacterized protein</fullName>
    </submittedName>
</protein>
<dbReference type="EMBL" id="CP017755">
    <property type="protein sequence ID" value="AOZ10337.1"/>
    <property type="molecule type" value="Genomic_DNA"/>
</dbReference>
<evidence type="ECO:0000313" key="2">
    <source>
        <dbReference type="Proteomes" id="UP000177515"/>
    </source>
</evidence>
<reference evidence="1 2" key="1">
    <citation type="submission" date="2016-10" db="EMBL/GenBank/DDBJ databases">
        <title>Complete genome sequences of three Cupriavidus strains isolated from various Malaysian environments.</title>
        <authorList>
            <person name="Abdullah A.A.-A."/>
            <person name="Shafie N.A.H."/>
            <person name="Lau N.S."/>
        </authorList>
    </citation>
    <scope>NUCLEOTIDE SEQUENCE [LARGE SCALE GENOMIC DNA]</scope>
    <source>
        <strain evidence="1 2">USMAA1020</strain>
    </source>
</reference>
<gene>
    <name evidence="1" type="ORF">BKK80_32635</name>
</gene>
<dbReference type="RefSeq" id="WP_071072822.1">
    <property type="nucleotide sequence ID" value="NZ_CP017755.1"/>
</dbReference>
<proteinExistence type="predicted"/>
<organism evidence="1 2">
    <name type="scientific">Cupriavidus malaysiensis</name>
    <dbReference type="NCBI Taxonomy" id="367825"/>
    <lineage>
        <taxon>Bacteria</taxon>
        <taxon>Pseudomonadati</taxon>
        <taxon>Pseudomonadota</taxon>
        <taxon>Betaproteobacteria</taxon>
        <taxon>Burkholderiales</taxon>
        <taxon>Burkholderiaceae</taxon>
        <taxon>Cupriavidus</taxon>
    </lineage>
</organism>
<name>A0A1D9IE13_9BURK</name>
<accession>A0A1D9IE13</accession>
<sequence>MYNALIQAFHDAQEQSARAFRAVMVLESQLGLRMEASAVPPLPDAAAERKRFCRRIAARMIRRAAERFGANGLPVRVDETRIAVDGHANIWEAIETGRLPDLDRFWAALRAACETRTAEPPRAAMVQALARSLGLGQPAAVRWHASTARLRLDAPSEPVPGGPCRRLAAPAQETVRQSLLALAAFAQEAGAGALAGCLRQFDHRAPFRSPQRRTFPALDITQYNAYWEVRLERTLAEALLRFVARQGGIPLPPCAA</sequence>